<evidence type="ECO:0000256" key="6">
    <source>
        <dbReference type="ARBA" id="ARBA00023125"/>
    </source>
</evidence>
<dbReference type="OrthoDB" id="9759232at2"/>
<dbReference type="GO" id="GO:0003677">
    <property type="term" value="F:DNA binding"/>
    <property type="evidence" value="ECO:0007669"/>
    <property type="project" value="UniProtKB-KW"/>
</dbReference>
<evidence type="ECO:0000256" key="5">
    <source>
        <dbReference type="ARBA" id="ARBA00023015"/>
    </source>
</evidence>
<comment type="subcellular location">
    <subcellularLocation>
        <location evidence="1">Cytoplasm</location>
    </subcellularLocation>
</comment>
<evidence type="ECO:0000313" key="11">
    <source>
        <dbReference type="EMBL" id="RSL33581.1"/>
    </source>
</evidence>
<keyword evidence="3 9" id="KW-0597">Phosphoprotein</keyword>
<dbReference type="GO" id="GO:0003700">
    <property type="term" value="F:DNA-binding transcription factor activity"/>
    <property type="evidence" value="ECO:0007669"/>
    <property type="project" value="InterPro"/>
</dbReference>
<evidence type="ECO:0000313" key="12">
    <source>
        <dbReference type="Proteomes" id="UP000275076"/>
    </source>
</evidence>
<evidence type="ECO:0000256" key="9">
    <source>
        <dbReference type="PROSITE-ProRule" id="PRU00169"/>
    </source>
</evidence>
<proteinExistence type="predicted"/>
<gene>
    <name evidence="11" type="ORF">D7Z54_09700</name>
</gene>
<evidence type="ECO:0000256" key="3">
    <source>
        <dbReference type="ARBA" id="ARBA00022553"/>
    </source>
</evidence>
<dbReference type="Proteomes" id="UP000275076">
    <property type="component" value="Unassembled WGS sequence"/>
</dbReference>
<dbReference type="PANTHER" id="PTHR45526:SF1">
    <property type="entry name" value="TRANSCRIPTIONAL REGULATORY PROTEIN DCUR-RELATED"/>
    <property type="match status" value="1"/>
</dbReference>
<keyword evidence="12" id="KW-1185">Reference proteome</keyword>
<dbReference type="SUPFAM" id="SSF46785">
    <property type="entry name" value="Winged helix' DNA-binding domain"/>
    <property type="match status" value="1"/>
</dbReference>
<dbReference type="CDD" id="cd19925">
    <property type="entry name" value="REC_citrate_TCS"/>
    <property type="match status" value="1"/>
</dbReference>
<feature type="domain" description="Response regulatory" evidence="10">
    <location>
        <begin position="3"/>
        <end position="119"/>
    </location>
</feature>
<protein>
    <submittedName>
        <fullName evidence="11">Response regulator</fullName>
    </submittedName>
</protein>
<keyword evidence="5" id="KW-0805">Transcription regulation</keyword>
<sequence>MIKTLIVEDDPMVAKFNRVYVEKVSGFHVNGTVQDVQEAWEFLEGHTVDLILLDVYMEETTGLEMLMELRKMGSPVDVIIITAANDNQSIQTALRYGAVDYLIKPFDFDRFKESLLRYRDKQEVIQKNEPVTQNDLDPFLLQRRQTQTKLDLPKGLTMLTFSHIAKQILQWQQDRFSAADIAEETGISQVSVRKYLHYLVDIEVLETDVMYQSTGRPLHHYRLNPEKAEIIESFQTAEE</sequence>
<dbReference type="InterPro" id="IPR036388">
    <property type="entry name" value="WH-like_DNA-bd_sf"/>
</dbReference>
<dbReference type="AlphaFoldDB" id="A0A3R9QLM9"/>
<keyword evidence="6" id="KW-0238">DNA-binding</keyword>
<keyword evidence="7" id="KW-0010">Activator</keyword>
<dbReference type="InterPro" id="IPR051271">
    <property type="entry name" value="2C-system_Tx_regulators"/>
</dbReference>
<dbReference type="EMBL" id="RBVX01000007">
    <property type="protein sequence ID" value="RSL33581.1"/>
    <property type="molecule type" value="Genomic_DNA"/>
</dbReference>
<keyword evidence="8" id="KW-0804">Transcription</keyword>
<dbReference type="GO" id="GO:0000156">
    <property type="term" value="F:phosphorelay response regulator activity"/>
    <property type="evidence" value="ECO:0007669"/>
    <property type="project" value="TreeGrafter"/>
</dbReference>
<dbReference type="Gene3D" id="3.40.50.2300">
    <property type="match status" value="1"/>
</dbReference>
<feature type="modified residue" description="4-aspartylphosphate" evidence="9">
    <location>
        <position position="54"/>
    </location>
</feature>
<dbReference type="Gene3D" id="1.10.10.10">
    <property type="entry name" value="Winged helix-like DNA-binding domain superfamily/Winged helix DNA-binding domain"/>
    <property type="match status" value="1"/>
</dbReference>
<name>A0A3R9QLM9_9BACI</name>
<dbReference type="SUPFAM" id="SSF52172">
    <property type="entry name" value="CheY-like"/>
    <property type="match status" value="1"/>
</dbReference>
<keyword evidence="2" id="KW-0963">Cytoplasm</keyword>
<keyword evidence="4" id="KW-0902">Two-component regulatory system</keyword>
<dbReference type="RefSeq" id="WP_125555640.1">
    <property type="nucleotide sequence ID" value="NZ_RBVX01000007.1"/>
</dbReference>
<evidence type="ECO:0000256" key="8">
    <source>
        <dbReference type="ARBA" id="ARBA00023163"/>
    </source>
</evidence>
<comment type="caution">
    <text evidence="11">The sequence shown here is derived from an EMBL/GenBank/DDBJ whole genome shotgun (WGS) entry which is preliminary data.</text>
</comment>
<dbReference type="Pfam" id="PF00072">
    <property type="entry name" value="Response_reg"/>
    <property type="match status" value="1"/>
</dbReference>
<dbReference type="SMART" id="SM00448">
    <property type="entry name" value="REC"/>
    <property type="match status" value="1"/>
</dbReference>
<evidence type="ECO:0000259" key="10">
    <source>
        <dbReference type="PROSITE" id="PS50110"/>
    </source>
</evidence>
<dbReference type="InterPro" id="IPR001789">
    <property type="entry name" value="Sig_transdc_resp-reg_receiver"/>
</dbReference>
<dbReference type="InterPro" id="IPR036390">
    <property type="entry name" value="WH_DNA-bd_sf"/>
</dbReference>
<evidence type="ECO:0000256" key="1">
    <source>
        <dbReference type="ARBA" id="ARBA00004496"/>
    </source>
</evidence>
<dbReference type="InterPro" id="IPR011006">
    <property type="entry name" value="CheY-like_superfamily"/>
</dbReference>
<dbReference type="PIRSF" id="PIRSF006171">
    <property type="entry name" value="RR_citrat_malat"/>
    <property type="match status" value="1"/>
</dbReference>
<evidence type="ECO:0000256" key="7">
    <source>
        <dbReference type="ARBA" id="ARBA00023159"/>
    </source>
</evidence>
<evidence type="ECO:0000256" key="2">
    <source>
        <dbReference type="ARBA" id="ARBA00022490"/>
    </source>
</evidence>
<accession>A0A3R9QLM9</accession>
<dbReference type="PROSITE" id="PS50110">
    <property type="entry name" value="RESPONSE_REGULATORY"/>
    <property type="match status" value="1"/>
</dbReference>
<organism evidence="11 12">
    <name type="scientific">Salibacterium salarium</name>
    <dbReference type="NCBI Taxonomy" id="284579"/>
    <lineage>
        <taxon>Bacteria</taxon>
        <taxon>Bacillati</taxon>
        <taxon>Bacillota</taxon>
        <taxon>Bacilli</taxon>
        <taxon>Bacillales</taxon>
        <taxon>Bacillaceae</taxon>
    </lineage>
</organism>
<dbReference type="InterPro" id="IPR024187">
    <property type="entry name" value="Sig_transdc_resp-reg_cit/mal"/>
</dbReference>
<evidence type="ECO:0000256" key="4">
    <source>
        <dbReference type="ARBA" id="ARBA00023012"/>
    </source>
</evidence>
<dbReference type="PANTHER" id="PTHR45526">
    <property type="entry name" value="TRANSCRIPTIONAL REGULATORY PROTEIN DPIA"/>
    <property type="match status" value="1"/>
</dbReference>
<dbReference type="GO" id="GO:0005737">
    <property type="term" value="C:cytoplasm"/>
    <property type="evidence" value="ECO:0007669"/>
    <property type="project" value="UniProtKB-SubCell"/>
</dbReference>
<reference evidence="11 12" key="1">
    <citation type="submission" date="2018-10" db="EMBL/GenBank/DDBJ databases">
        <title>Draft genome sequence of Bacillus salarius IM0101, isolated from a hypersaline soil in Inner Mongolia, China.</title>
        <authorList>
            <person name="Yamprayoonswat W."/>
            <person name="Boonvisut S."/>
            <person name="Jumpathong W."/>
            <person name="Sittihan S."/>
            <person name="Ruangsuj P."/>
            <person name="Wanthongcharoen S."/>
            <person name="Thongpramul N."/>
            <person name="Pimmason S."/>
            <person name="Yu B."/>
            <person name="Yasawong M."/>
        </authorList>
    </citation>
    <scope>NUCLEOTIDE SEQUENCE [LARGE SCALE GENOMIC DNA]</scope>
    <source>
        <strain evidence="11 12">IM0101</strain>
    </source>
</reference>